<dbReference type="Pfam" id="PF00111">
    <property type="entry name" value="Fer2"/>
    <property type="match status" value="1"/>
</dbReference>
<dbReference type="GO" id="GO:0009055">
    <property type="term" value="F:electron transfer activity"/>
    <property type="evidence" value="ECO:0007669"/>
    <property type="project" value="TreeGrafter"/>
</dbReference>
<keyword evidence="7" id="KW-1185">Reference proteome</keyword>
<keyword evidence="1" id="KW-0001">2Fe-2S</keyword>
<comment type="caution">
    <text evidence="6">The sequence shown here is derived from an EMBL/GenBank/DDBJ whole genome shotgun (WGS) entry which is preliminary data.</text>
</comment>
<name>A0A246JJU3_9SPHN</name>
<dbReference type="GO" id="GO:0046872">
    <property type="term" value="F:metal ion binding"/>
    <property type="evidence" value="ECO:0007669"/>
    <property type="project" value="UniProtKB-KW"/>
</dbReference>
<evidence type="ECO:0000313" key="6">
    <source>
        <dbReference type="EMBL" id="OWQ92862.1"/>
    </source>
</evidence>
<accession>A0A246JJU3</accession>
<dbReference type="RefSeq" id="WP_088473913.1">
    <property type="nucleotide sequence ID" value="NZ_NISJ01000011.1"/>
</dbReference>
<dbReference type="InterPro" id="IPR012675">
    <property type="entry name" value="Beta-grasp_dom_sf"/>
</dbReference>
<protein>
    <submittedName>
        <fullName evidence="6">Ferredoxin</fullName>
    </submittedName>
</protein>
<dbReference type="EMBL" id="NISJ01000011">
    <property type="protein sequence ID" value="OWQ92862.1"/>
    <property type="molecule type" value="Genomic_DNA"/>
</dbReference>
<dbReference type="Proteomes" id="UP000197097">
    <property type="component" value="Unassembled WGS sequence"/>
</dbReference>
<reference evidence="6 7" key="1">
    <citation type="journal article" date="2002" name="Int. J. Syst. Evol. Microbiol.">
        <title>Sphingopyxis witflariensis sp. nov., isolated from activated sludge.</title>
        <authorList>
            <person name="Kampfer P."/>
            <person name="Witzenberger R."/>
            <person name="Denner E.B."/>
            <person name="Busse H.J."/>
            <person name="Neef A."/>
        </authorList>
    </citation>
    <scope>NUCLEOTIDE SEQUENCE [LARGE SCALE GENOMIC DNA]</scope>
    <source>
        <strain evidence="6 7">DSM 14551</strain>
    </source>
</reference>
<organism evidence="6 7">
    <name type="scientific">Sphingopyxis witflariensis</name>
    <dbReference type="NCBI Taxonomy" id="173675"/>
    <lineage>
        <taxon>Bacteria</taxon>
        <taxon>Pseudomonadati</taxon>
        <taxon>Pseudomonadota</taxon>
        <taxon>Alphaproteobacteria</taxon>
        <taxon>Sphingomonadales</taxon>
        <taxon>Sphingomonadaceae</taxon>
        <taxon>Sphingopyxis</taxon>
    </lineage>
</organism>
<keyword evidence="3" id="KW-0408">Iron</keyword>
<dbReference type="CDD" id="cd00207">
    <property type="entry name" value="fer2"/>
    <property type="match status" value="1"/>
</dbReference>
<dbReference type="AlphaFoldDB" id="A0A246JJU3"/>
<gene>
    <name evidence="6" type="ORF">CDQ91_17060</name>
</gene>
<dbReference type="GO" id="GO:0051537">
    <property type="term" value="F:2 iron, 2 sulfur cluster binding"/>
    <property type="evidence" value="ECO:0007669"/>
    <property type="project" value="UniProtKB-KW"/>
</dbReference>
<keyword evidence="2" id="KW-0479">Metal-binding</keyword>
<evidence type="ECO:0000256" key="2">
    <source>
        <dbReference type="ARBA" id="ARBA00022723"/>
    </source>
</evidence>
<sequence>MARVTYVQPDGSERTCTNFEGMAVMHLAIANLVDGIDALCGGVRQCATCHVFVDDAWSARVGPPGPEEGEMLDALADFIEVKPTSRLSCQIHITEELDGLRVHIPKEQPGI</sequence>
<dbReference type="OrthoDB" id="9799640at2"/>
<evidence type="ECO:0000256" key="3">
    <source>
        <dbReference type="ARBA" id="ARBA00023004"/>
    </source>
</evidence>
<keyword evidence="4" id="KW-0411">Iron-sulfur</keyword>
<evidence type="ECO:0000256" key="4">
    <source>
        <dbReference type="ARBA" id="ARBA00023014"/>
    </source>
</evidence>
<dbReference type="InterPro" id="IPR001041">
    <property type="entry name" value="2Fe-2S_ferredoxin-type"/>
</dbReference>
<dbReference type="PROSITE" id="PS51085">
    <property type="entry name" value="2FE2S_FER_2"/>
    <property type="match status" value="1"/>
</dbReference>
<evidence type="ECO:0000313" key="7">
    <source>
        <dbReference type="Proteomes" id="UP000197097"/>
    </source>
</evidence>
<evidence type="ECO:0000259" key="5">
    <source>
        <dbReference type="PROSITE" id="PS51085"/>
    </source>
</evidence>
<dbReference type="Gene3D" id="3.10.20.30">
    <property type="match status" value="1"/>
</dbReference>
<proteinExistence type="predicted"/>
<dbReference type="InterPro" id="IPR036010">
    <property type="entry name" value="2Fe-2S_ferredoxin-like_sf"/>
</dbReference>
<dbReference type="GO" id="GO:0140647">
    <property type="term" value="P:P450-containing electron transport chain"/>
    <property type="evidence" value="ECO:0007669"/>
    <property type="project" value="InterPro"/>
</dbReference>
<feature type="domain" description="2Fe-2S ferredoxin-type" evidence="5">
    <location>
        <begin position="2"/>
        <end position="108"/>
    </location>
</feature>
<dbReference type="SUPFAM" id="SSF54292">
    <property type="entry name" value="2Fe-2S ferredoxin-like"/>
    <property type="match status" value="1"/>
</dbReference>
<dbReference type="PANTHER" id="PTHR23426">
    <property type="entry name" value="FERREDOXIN/ADRENODOXIN"/>
    <property type="match status" value="1"/>
</dbReference>
<dbReference type="InterPro" id="IPR001055">
    <property type="entry name" value="Adrenodoxin-like"/>
</dbReference>
<dbReference type="PANTHER" id="PTHR23426:SF67">
    <property type="entry name" value="2FE-2S FERREDOXIN-TYPE DOMAIN-CONTAINING PROTEIN"/>
    <property type="match status" value="1"/>
</dbReference>
<evidence type="ECO:0000256" key="1">
    <source>
        <dbReference type="ARBA" id="ARBA00022714"/>
    </source>
</evidence>